<evidence type="ECO:0000313" key="3">
    <source>
        <dbReference type="Proteomes" id="UP001354709"/>
    </source>
</evidence>
<gene>
    <name evidence="2" type="ORF">V2J94_05520</name>
</gene>
<dbReference type="EMBL" id="JAZBJO010000002">
    <property type="protein sequence ID" value="MEE4591347.1"/>
    <property type="molecule type" value="Genomic_DNA"/>
</dbReference>
<dbReference type="RefSeq" id="WP_330806631.1">
    <property type="nucleotide sequence ID" value="NZ_JAZBJO010000002.1"/>
</dbReference>
<evidence type="ECO:0008006" key="4">
    <source>
        <dbReference type="Google" id="ProtNLM"/>
    </source>
</evidence>
<proteinExistence type="predicted"/>
<name>A0ABU7PQH8_9ACTN</name>
<dbReference type="Proteomes" id="UP001354709">
    <property type="component" value="Unassembled WGS sequence"/>
</dbReference>
<accession>A0ABU7PQH8</accession>
<sequence length="137" mass="14190">MVGHLGNGQIAEAPQSDERIRVAPLRGHDDYTGAVLISGAGGGGGGDATPSTWGTKVRTRTEPSIGSAAHSTFPGPTGIRVDCRRRAERVTSEGYSSDVWSHLPDDGGSWVSNIYLKGGAWQDGVPLCAPGNPPPGR</sequence>
<evidence type="ECO:0000313" key="2">
    <source>
        <dbReference type="EMBL" id="MEE4591347.1"/>
    </source>
</evidence>
<comment type="caution">
    <text evidence="2">The sequence shown here is derived from an EMBL/GenBank/DDBJ whole genome shotgun (WGS) entry which is preliminary data.</text>
</comment>
<feature type="region of interest" description="Disordered" evidence="1">
    <location>
        <begin position="34"/>
        <end position="79"/>
    </location>
</feature>
<protein>
    <recommendedName>
        <fullName evidence="4">SH3b domain-containing protein</fullName>
    </recommendedName>
</protein>
<evidence type="ECO:0000256" key="1">
    <source>
        <dbReference type="SAM" id="MobiDB-lite"/>
    </source>
</evidence>
<organism evidence="2 3">
    <name type="scientific">Streptomyces asiaticus subsp. ignotus</name>
    <dbReference type="NCBI Taxonomy" id="3098222"/>
    <lineage>
        <taxon>Bacteria</taxon>
        <taxon>Bacillati</taxon>
        <taxon>Actinomycetota</taxon>
        <taxon>Actinomycetes</taxon>
        <taxon>Kitasatosporales</taxon>
        <taxon>Streptomycetaceae</taxon>
        <taxon>Streptomyces</taxon>
        <taxon>Streptomyces violaceusniger group</taxon>
    </lineage>
</organism>
<reference evidence="2 3" key="1">
    <citation type="submission" date="2023-11" db="EMBL/GenBank/DDBJ databases">
        <title>30 novel species of actinomycetes from the DSMZ collection.</title>
        <authorList>
            <person name="Nouioui I."/>
        </authorList>
    </citation>
    <scope>NUCLEOTIDE SEQUENCE [LARGE SCALE GENOMIC DNA]</scope>
    <source>
        <strain evidence="2 3">DSM 41524</strain>
    </source>
</reference>
<keyword evidence="3" id="KW-1185">Reference proteome</keyword>